<dbReference type="GO" id="GO:0051457">
    <property type="term" value="P:maintenance of protein location in nucleus"/>
    <property type="evidence" value="ECO:0007669"/>
    <property type="project" value="TreeGrafter"/>
</dbReference>
<evidence type="ECO:0000256" key="8">
    <source>
        <dbReference type="ARBA" id="ARBA00023128"/>
    </source>
</evidence>
<comment type="caution">
    <text evidence="14">The sequence shown here is derived from an EMBL/GenBank/DDBJ whole genome shotgun (WGS) entry which is preliminary data.</text>
</comment>
<evidence type="ECO:0000256" key="2">
    <source>
        <dbReference type="ARBA" id="ARBA00004123"/>
    </source>
</evidence>
<dbReference type="EMBL" id="LWCA01001700">
    <property type="protein sequence ID" value="OAF64648.1"/>
    <property type="molecule type" value="Genomic_DNA"/>
</dbReference>
<keyword evidence="15" id="KW-1185">Reference proteome</keyword>
<dbReference type="OrthoDB" id="302784at2759"/>
<accession>A0A177ARM4</accession>
<gene>
    <name evidence="14" type="ORF">A3Q56_07633</name>
</gene>
<feature type="domain" description="BART" evidence="13">
    <location>
        <begin position="16"/>
        <end position="127"/>
    </location>
</feature>
<evidence type="ECO:0000256" key="6">
    <source>
        <dbReference type="ARBA" id="ARBA00022490"/>
    </source>
</evidence>
<keyword evidence="7 12" id="KW-0969">Cilium</keyword>
<evidence type="ECO:0000256" key="7">
    <source>
        <dbReference type="ARBA" id="ARBA00023069"/>
    </source>
</evidence>
<evidence type="ECO:0000256" key="1">
    <source>
        <dbReference type="ARBA" id="ARBA00004120"/>
    </source>
</evidence>
<comment type="function">
    <text evidence="12">Plays a role as an effector of the ADP-ribosylation factor-like protein 2, ARL2.</text>
</comment>
<evidence type="ECO:0000313" key="14">
    <source>
        <dbReference type="EMBL" id="OAF64648.1"/>
    </source>
</evidence>
<dbReference type="GO" id="GO:0005813">
    <property type="term" value="C:centrosome"/>
    <property type="evidence" value="ECO:0007669"/>
    <property type="project" value="UniProtKB-SubCell"/>
</dbReference>
<dbReference type="InterPro" id="IPR023379">
    <property type="entry name" value="BART_dom"/>
</dbReference>
<dbReference type="Gene3D" id="1.20.1520.10">
    <property type="entry name" value="ADP-ribosylation factor-like 2-binding protein, domain"/>
    <property type="match status" value="1"/>
</dbReference>
<dbReference type="Pfam" id="PF11527">
    <property type="entry name" value="ARL2_Bind_BART"/>
    <property type="match status" value="1"/>
</dbReference>
<dbReference type="AlphaFoldDB" id="A0A177ARM4"/>
<dbReference type="GO" id="GO:0005758">
    <property type="term" value="C:mitochondrial intermembrane space"/>
    <property type="evidence" value="ECO:0007669"/>
    <property type="project" value="UniProtKB-SubCell"/>
</dbReference>
<evidence type="ECO:0000256" key="11">
    <source>
        <dbReference type="ARBA" id="ARBA00023273"/>
    </source>
</evidence>
<evidence type="ECO:0000256" key="12">
    <source>
        <dbReference type="RuleBase" id="RU367099"/>
    </source>
</evidence>
<comment type="similarity">
    <text evidence="4 12">Belongs to the ARL2BP family.</text>
</comment>
<dbReference type="PANTHER" id="PTHR15487:SF4">
    <property type="entry name" value="ADP-RIBOSYLATION FACTOR-LIKE PROTEIN 2-BINDING PROTEIN"/>
    <property type="match status" value="1"/>
</dbReference>
<keyword evidence="8 12" id="KW-0496">Mitochondrion</keyword>
<dbReference type="Proteomes" id="UP000078046">
    <property type="component" value="Unassembled WGS sequence"/>
</dbReference>
<dbReference type="GO" id="GO:0005634">
    <property type="term" value="C:nucleus"/>
    <property type="evidence" value="ECO:0007669"/>
    <property type="project" value="UniProtKB-SubCell"/>
</dbReference>
<evidence type="ECO:0000256" key="9">
    <source>
        <dbReference type="ARBA" id="ARBA00023212"/>
    </source>
</evidence>
<dbReference type="PANTHER" id="PTHR15487">
    <property type="entry name" value="ADP-RIBOSYLATION FACTOR-LIKE PROTEIN 2-BINDING PROTEIN"/>
    <property type="match status" value="1"/>
</dbReference>
<evidence type="ECO:0000256" key="3">
    <source>
        <dbReference type="ARBA" id="ARBA00004300"/>
    </source>
</evidence>
<name>A0A177ARM4_9BILA</name>
<dbReference type="InterPro" id="IPR038849">
    <property type="entry name" value="ARL2BP"/>
</dbReference>
<evidence type="ECO:0000259" key="13">
    <source>
        <dbReference type="Pfam" id="PF11527"/>
    </source>
</evidence>
<evidence type="ECO:0000256" key="5">
    <source>
        <dbReference type="ARBA" id="ARBA00014849"/>
    </source>
</evidence>
<dbReference type="GO" id="GO:0005929">
    <property type="term" value="C:cilium"/>
    <property type="evidence" value="ECO:0007669"/>
    <property type="project" value="UniProtKB-UniRule"/>
</dbReference>
<keyword evidence="6 12" id="KW-0963">Cytoplasm</keyword>
<reference evidence="14 15" key="1">
    <citation type="submission" date="2016-04" db="EMBL/GenBank/DDBJ databases">
        <title>The genome of Intoshia linei affirms orthonectids as highly simplified spiralians.</title>
        <authorList>
            <person name="Mikhailov K.V."/>
            <person name="Slusarev G.S."/>
            <person name="Nikitin M.A."/>
            <person name="Logacheva M.D."/>
            <person name="Penin A."/>
            <person name="Aleoshin V."/>
            <person name="Panchin Y.V."/>
        </authorList>
    </citation>
    <scope>NUCLEOTIDE SEQUENCE [LARGE SCALE GENOMIC DNA]</scope>
    <source>
        <strain evidence="14">Intl2013</strain>
        <tissue evidence="14">Whole animal</tissue>
    </source>
</reference>
<keyword evidence="9 12" id="KW-0206">Cytoskeleton</keyword>
<keyword evidence="10 12" id="KW-0539">Nucleus</keyword>
<evidence type="ECO:0000313" key="15">
    <source>
        <dbReference type="Proteomes" id="UP000078046"/>
    </source>
</evidence>
<dbReference type="InterPro" id="IPR042541">
    <property type="entry name" value="BART_sf"/>
</dbReference>
<comment type="subcellular location">
    <subcellularLocation>
        <location evidence="1 12">Cytoplasm</location>
        <location evidence="1 12">Cytoskeleton</location>
        <location evidence="1 12">Cilium basal body</location>
    </subcellularLocation>
    <subcellularLocation>
        <location evidence="3 12">Cytoplasm</location>
        <location evidence="3 12">Cytoskeleton</location>
        <location evidence="3 12">Microtubule organizing center</location>
        <location evidence="3 12">Centrosome</location>
    </subcellularLocation>
    <subcellularLocation>
        <location evidence="12">Cytoplasm</location>
    </subcellularLocation>
    <subcellularLocation>
        <location evidence="2 12">Nucleus</location>
    </subcellularLocation>
    <subcellularLocation>
        <location evidence="12">Mitochondrion intermembrane space</location>
    </subcellularLocation>
</comment>
<evidence type="ECO:0000256" key="10">
    <source>
        <dbReference type="ARBA" id="ARBA00023242"/>
    </source>
</evidence>
<organism evidence="14 15">
    <name type="scientific">Intoshia linei</name>
    <dbReference type="NCBI Taxonomy" id="1819745"/>
    <lineage>
        <taxon>Eukaryota</taxon>
        <taxon>Metazoa</taxon>
        <taxon>Spiralia</taxon>
        <taxon>Lophotrochozoa</taxon>
        <taxon>Mesozoa</taxon>
        <taxon>Orthonectida</taxon>
        <taxon>Rhopaluridae</taxon>
        <taxon>Intoshia</taxon>
    </lineage>
</organism>
<sequence length="147" mass="17456">MSNIIFSSSNERDTRFDSIIGYIEDIIMDGTFSTMIDEFMDKYCNEFDDDEENRLVYTQIHNEYIDIIEKYIERMLRSRIENFEIKDFFEELSQRSESLEGEIFEILSTFSDFMAFKDMILDYKASQKGDAIDLSIGIQINHLQDNI</sequence>
<evidence type="ECO:0000256" key="4">
    <source>
        <dbReference type="ARBA" id="ARBA00009880"/>
    </source>
</evidence>
<keyword evidence="11 12" id="KW-0966">Cell projection</keyword>
<proteinExistence type="inferred from homology"/>
<protein>
    <recommendedName>
        <fullName evidence="5 12">ADP-ribosylation factor-like protein 2-binding protein</fullName>
        <shortName evidence="12">ARF-like 2-binding protein</shortName>
    </recommendedName>
</protein>